<keyword evidence="1" id="KW-1133">Transmembrane helix</keyword>
<evidence type="ECO:0000256" key="1">
    <source>
        <dbReference type="SAM" id="Phobius"/>
    </source>
</evidence>
<sequence>MFNKKKIIPLVVTAIIFLIGVFVISYTIASKYIEITNAAEKEKIDNKKLADARNNILGDDVEIILKNKDKVEESLTLKEYKSKNNIEGDLNREALLQDLKKDNYTLETEKDEQMVFNKISESKLTPNKYYLGEKDGYFAIYKADANGNPTIEDEKQDVFRDYKKVSQLNELDRNKITSFVFSFSTKDEAEEKLSEFIS</sequence>
<organism evidence="2 3">
    <name type="scientific">Clostridium paridis</name>
    <dbReference type="NCBI Taxonomy" id="2803863"/>
    <lineage>
        <taxon>Bacteria</taxon>
        <taxon>Bacillati</taxon>
        <taxon>Bacillota</taxon>
        <taxon>Clostridia</taxon>
        <taxon>Eubacteriales</taxon>
        <taxon>Clostridiaceae</taxon>
        <taxon>Clostridium</taxon>
    </lineage>
</organism>
<dbReference type="AlphaFoldDB" id="A0A937K3T7"/>
<reference evidence="2" key="1">
    <citation type="submission" date="2021-01" db="EMBL/GenBank/DDBJ databases">
        <title>Genome public.</title>
        <authorList>
            <person name="Liu C."/>
            <person name="Sun Q."/>
        </authorList>
    </citation>
    <scope>NUCLEOTIDE SEQUENCE</scope>
    <source>
        <strain evidence="2">YIM B02565</strain>
    </source>
</reference>
<dbReference type="EMBL" id="JAESWA010000017">
    <property type="protein sequence ID" value="MBL4931139.1"/>
    <property type="molecule type" value="Genomic_DNA"/>
</dbReference>
<name>A0A937K3T7_9CLOT</name>
<keyword evidence="1" id="KW-0812">Transmembrane</keyword>
<dbReference type="Proteomes" id="UP000623681">
    <property type="component" value="Unassembled WGS sequence"/>
</dbReference>
<keyword evidence="3" id="KW-1185">Reference proteome</keyword>
<comment type="caution">
    <text evidence="2">The sequence shown here is derived from an EMBL/GenBank/DDBJ whole genome shotgun (WGS) entry which is preliminary data.</text>
</comment>
<gene>
    <name evidence="2" type="ORF">JK634_04920</name>
</gene>
<dbReference type="RefSeq" id="WP_202766508.1">
    <property type="nucleotide sequence ID" value="NZ_JAESWA010000017.1"/>
</dbReference>
<evidence type="ECO:0000313" key="3">
    <source>
        <dbReference type="Proteomes" id="UP000623681"/>
    </source>
</evidence>
<keyword evidence="1" id="KW-0472">Membrane</keyword>
<evidence type="ECO:0008006" key="4">
    <source>
        <dbReference type="Google" id="ProtNLM"/>
    </source>
</evidence>
<proteinExistence type="predicted"/>
<protein>
    <recommendedName>
        <fullName evidence="4">Bypass of forespore C C-terminal domain-containing protein</fullName>
    </recommendedName>
</protein>
<accession>A0A937K3T7</accession>
<evidence type="ECO:0000313" key="2">
    <source>
        <dbReference type="EMBL" id="MBL4931139.1"/>
    </source>
</evidence>
<feature type="transmembrane region" description="Helical" evidence="1">
    <location>
        <begin position="7"/>
        <end position="29"/>
    </location>
</feature>